<dbReference type="RefSeq" id="WP_132816655.1">
    <property type="nucleotide sequence ID" value="NZ_SMKI01000033.1"/>
</dbReference>
<gene>
    <name evidence="1" type="ORF">E1283_05090</name>
</gene>
<accession>A0A4R4TR20</accession>
<dbReference type="SUPFAM" id="SSF52833">
    <property type="entry name" value="Thioredoxin-like"/>
    <property type="match status" value="1"/>
</dbReference>
<keyword evidence="2" id="KW-1185">Reference proteome</keyword>
<dbReference type="Gene3D" id="3.40.30.10">
    <property type="entry name" value="Glutaredoxin"/>
    <property type="match status" value="1"/>
</dbReference>
<dbReference type="InterPro" id="IPR036249">
    <property type="entry name" value="Thioredoxin-like_sf"/>
</dbReference>
<dbReference type="AlphaFoldDB" id="A0A4R4TR20"/>
<dbReference type="OrthoDB" id="9809746at2"/>
<organism evidence="1 2">
    <name type="scientific">Streptomyces hainanensis</name>
    <dbReference type="NCBI Taxonomy" id="402648"/>
    <lineage>
        <taxon>Bacteria</taxon>
        <taxon>Bacillati</taxon>
        <taxon>Actinomycetota</taxon>
        <taxon>Actinomycetes</taxon>
        <taxon>Kitasatosporales</taxon>
        <taxon>Streptomycetaceae</taxon>
        <taxon>Streptomyces</taxon>
    </lineage>
</organism>
<proteinExistence type="predicted"/>
<comment type="caution">
    <text evidence="1">The sequence shown here is derived from an EMBL/GenBank/DDBJ whole genome shotgun (WGS) entry which is preliminary data.</text>
</comment>
<reference evidence="1 2" key="1">
    <citation type="submission" date="2019-03" db="EMBL/GenBank/DDBJ databases">
        <title>Draft genome sequences of novel Actinobacteria.</title>
        <authorList>
            <person name="Sahin N."/>
            <person name="Ay H."/>
            <person name="Saygin H."/>
        </authorList>
    </citation>
    <scope>NUCLEOTIDE SEQUENCE [LARGE SCALE GENOMIC DNA]</scope>
    <source>
        <strain evidence="1 2">DSM 41900</strain>
    </source>
</reference>
<evidence type="ECO:0000313" key="2">
    <source>
        <dbReference type="Proteomes" id="UP000295345"/>
    </source>
</evidence>
<protein>
    <submittedName>
        <fullName evidence="1">AhpC/TSA family protein</fullName>
    </submittedName>
</protein>
<dbReference type="EMBL" id="SMKI01000033">
    <property type="protein sequence ID" value="TDC78424.1"/>
    <property type="molecule type" value="Genomic_DNA"/>
</dbReference>
<name>A0A4R4TR20_9ACTN</name>
<dbReference type="Proteomes" id="UP000295345">
    <property type="component" value="Unassembled WGS sequence"/>
</dbReference>
<evidence type="ECO:0000313" key="1">
    <source>
        <dbReference type="EMBL" id="TDC78424.1"/>
    </source>
</evidence>
<sequence length="192" mass="20749">MSTTSARRPTAAGETLAARELTPVQGPPVAVPTPGRLVHLQFRRFAGCPVCNLHLRSVARRHVEIEAAGVLEVAVFHSPAAELLPHVAELPFAVVADPTKRLYVEFGVESAPRALLNPRAWWPIARAIGSGTVAVLRGRERLPARRQAGGRLGLPADFLVAGDGRVVAVKYGEHAYDQWSVDELLEHARRAA</sequence>
<dbReference type="CDD" id="cd02970">
    <property type="entry name" value="PRX_like2"/>
    <property type="match status" value="1"/>
</dbReference>